<evidence type="ECO:0000259" key="5">
    <source>
        <dbReference type="Pfam" id="PF01453"/>
    </source>
</evidence>
<keyword evidence="6" id="KW-0430">Lectin</keyword>
<accession>A0A392Q0B2</accession>
<feature type="domain" description="Bulb-type lectin" evidence="5">
    <location>
        <begin position="1"/>
        <end position="35"/>
    </location>
</feature>
<reference evidence="6 7" key="1">
    <citation type="journal article" date="2018" name="Front. Plant Sci.">
        <title>Red Clover (Trifolium pratense) and Zigzag Clover (T. medium) - A Picture of Genomic Similarities and Differences.</title>
        <authorList>
            <person name="Dluhosova J."/>
            <person name="Istvanek J."/>
            <person name="Nedelnik J."/>
            <person name="Repkova J."/>
        </authorList>
    </citation>
    <scope>NUCLEOTIDE SEQUENCE [LARGE SCALE GENOMIC DNA]</scope>
    <source>
        <strain evidence="7">cv. 10/8</strain>
        <tissue evidence="6">Leaf</tissue>
    </source>
</reference>
<evidence type="ECO:0000256" key="2">
    <source>
        <dbReference type="ARBA" id="ARBA00023157"/>
    </source>
</evidence>
<keyword evidence="3" id="KW-0325">Glycoprotein</keyword>
<dbReference type="InterPro" id="IPR051343">
    <property type="entry name" value="G-type_lectin_kinases/EP1-like"/>
</dbReference>
<name>A0A392Q0B2_9FABA</name>
<dbReference type="PANTHER" id="PTHR47976">
    <property type="entry name" value="G-TYPE LECTIN S-RECEPTOR-LIKE SERINE/THREONINE-PROTEIN KINASE SD2-5"/>
    <property type="match status" value="1"/>
</dbReference>
<evidence type="ECO:0000313" key="6">
    <source>
        <dbReference type="EMBL" id="MCI17016.1"/>
    </source>
</evidence>
<dbReference type="Pfam" id="PF01453">
    <property type="entry name" value="B_lectin"/>
    <property type="match status" value="1"/>
</dbReference>
<dbReference type="EMBL" id="LXQA010103501">
    <property type="protein sequence ID" value="MCI17016.1"/>
    <property type="molecule type" value="Genomic_DNA"/>
</dbReference>
<evidence type="ECO:0000256" key="1">
    <source>
        <dbReference type="ARBA" id="ARBA00022729"/>
    </source>
</evidence>
<evidence type="ECO:0000313" key="7">
    <source>
        <dbReference type="Proteomes" id="UP000265520"/>
    </source>
</evidence>
<dbReference type="GO" id="GO:0048544">
    <property type="term" value="P:recognition of pollen"/>
    <property type="evidence" value="ECO:0007669"/>
    <property type="project" value="InterPro"/>
</dbReference>
<dbReference type="InterPro" id="IPR000858">
    <property type="entry name" value="S_locus_glycoprot_dom"/>
</dbReference>
<keyword evidence="7" id="KW-1185">Reference proteome</keyword>
<dbReference type="AlphaFoldDB" id="A0A392Q0B2"/>
<dbReference type="GO" id="GO:0004674">
    <property type="term" value="F:protein serine/threonine kinase activity"/>
    <property type="evidence" value="ECO:0007669"/>
    <property type="project" value="UniProtKB-KW"/>
</dbReference>
<evidence type="ECO:0000259" key="4">
    <source>
        <dbReference type="Pfam" id="PF00954"/>
    </source>
</evidence>
<proteinExistence type="predicted"/>
<feature type="non-terminal residue" evidence="6">
    <location>
        <position position="224"/>
    </location>
</feature>
<dbReference type="SUPFAM" id="SSF51110">
    <property type="entry name" value="alpha-D-mannose-specific plant lectins"/>
    <property type="match status" value="2"/>
</dbReference>
<dbReference type="Pfam" id="PF00954">
    <property type="entry name" value="S_locus_glycop"/>
    <property type="match status" value="1"/>
</dbReference>
<keyword evidence="1" id="KW-0732">Signal</keyword>
<dbReference type="InterPro" id="IPR036426">
    <property type="entry name" value="Bulb-type_lectin_dom_sf"/>
</dbReference>
<dbReference type="PANTHER" id="PTHR47976:SF27">
    <property type="entry name" value="RECEPTOR-LIKE SERINE_THREONINE-PROTEIN KINASE"/>
    <property type="match status" value="1"/>
</dbReference>
<keyword evidence="6" id="KW-0723">Serine/threonine-protein kinase</keyword>
<dbReference type="InterPro" id="IPR001480">
    <property type="entry name" value="Bulb-type_lectin_dom"/>
</dbReference>
<keyword evidence="6" id="KW-0808">Transferase</keyword>
<keyword evidence="2" id="KW-1015">Disulfide bond</keyword>
<dbReference type="Proteomes" id="UP000265520">
    <property type="component" value="Unassembled WGS sequence"/>
</dbReference>
<keyword evidence="6" id="KW-0418">Kinase</keyword>
<evidence type="ECO:0000256" key="3">
    <source>
        <dbReference type="ARBA" id="ARBA00023180"/>
    </source>
</evidence>
<protein>
    <submittedName>
        <fullName evidence="6">G-type lectin S-receptor-like serine/threonine protein kinase RLK1-like</fullName>
    </submittedName>
</protein>
<organism evidence="6 7">
    <name type="scientific">Trifolium medium</name>
    <dbReference type="NCBI Taxonomy" id="97028"/>
    <lineage>
        <taxon>Eukaryota</taxon>
        <taxon>Viridiplantae</taxon>
        <taxon>Streptophyta</taxon>
        <taxon>Embryophyta</taxon>
        <taxon>Tracheophyta</taxon>
        <taxon>Spermatophyta</taxon>
        <taxon>Magnoliopsida</taxon>
        <taxon>eudicotyledons</taxon>
        <taxon>Gunneridae</taxon>
        <taxon>Pentapetalae</taxon>
        <taxon>rosids</taxon>
        <taxon>fabids</taxon>
        <taxon>Fabales</taxon>
        <taxon>Fabaceae</taxon>
        <taxon>Papilionoideae</taxon>
        <taxon>50 kb inversion clade</taxon>
        <taxon>NPAAA clade</taxon>
        <taxon>Hologalegina</taxon>
        <taxon>IRL clade</taxon>
        <taxon>Trifolieae</taxon>
        <taxon>Trifolium</taxon>
    </lineage>
</organism>
<dbReference type="Gene3D" id="2.90.10.10">
    <property type="entry name" value="Bulb-type lectin domain"/>
    <property type="match status" value="1"/>
</dbReference>
<comment type="caution">
    <text evidence="6">The sequence shown here is derived from an EMBL/GenBank/DDBJ whole genome shotgun (WGS) entry which is preliminary data.</text>
</comment>
<sequence>MLDSGNFVLYGDNSNSRIIWQSFDHPTDTLLGSQSLPSGGHLSSSLSETNSSTGRFRLNMQVDGNLVLYPAYTTESLDWDAYWTSDTSTNRVNVKNHLYLNKTGLLQIWNSSSDYGLVSTLNDPEEDQNTRNQTIYRATLDFDGIFRLHAHHVNNGNDKIVASFPESSTTCEVNGFCGFNSYCTFNDDKQLCSCLTGYKLIDANETSLGCERNYSKAECRDEKD</sequence>
<keyword evidence="6" id="KW-0675">Receptor</keyword>
<dbReference type="GO" id="GO:0030246">
    <property type="term" value="F:carbohydrate binding"/>
    <property type="evidence" value="ECO:0007669"/>
    <property type="project" value="UniProtKB-KW"/>
</dbReference>
<dbReference type="FunFam" id="2.90.10.10:FF:000026">
    <property type="entry name" value="Serine/threonine-protein kinase"/>
    <property type="match status" value="1"/>
</dbReference>
<feature type="domain" description="S-locus glycoprotein" evidence="4">
    <location>
        <begin position="130"/>
        <end position="199"/>
    </location>
</feature>